<dbReference type="FunFam" id="3.40.640.10:FF:000010">
    <property type="entry name" value="Phosphoserine aminotransferase"/>
    <property type="match status" value="1"/>
</dbReference>
<dbReference type="FunFam" id="3.90.1150.10:FF:000006">
    <property type="entry name" value="Phosphoserine aminotransferase"/>
    <property type="match status" value="1"/>
</dbReference>
<feature type="coiled-coil region" evidence="14">
    <location>
        <begin position="35"/>
        <end position="62"/>
    </location>
</feature>
<keyword evidence="9 12" id="KW-0718">Serine biosynthesis</keyword>
<evidence type="ECO:0000256" key="4">
    <source>
        <dbReference type="ARBA" id="ARBA00022576"/>
    </source>
</evidence>
<dbReference type="EMBL" id="CP051180">
    <property type="protein sequence ID" value="QIZ76614.1"/>
    <property type="molecule type" value="Genomic_DNA"/>
</dbReference>
<feature type="binding site" evidence="12">
    <location>
        <position position="190"/>
    </location>
    <ligand>
        <name>pyridoxal 5'-phosphate</name>
        <dbReference type="ChEBI" id="CHEBI:597326"/>
    </ligand>
</feature>
<feature type="binding site" evidence="12">
    <location>
        <position position="167"/>
    </location>
    <ligand>
        <name>pyridoxal 5'-phosphate</name>
        <dbReference type="ChEBI" id="CHEBI:597326"/>
    </ligand>
</feature>
<evidence type="ECO:0000313" key="16">
    <source>
        <dbReference type="EMBL" id="QIZ76614.1"/>
    </source>
</evidence>
<keyword evidence="4 12" id="KW-0032">Aminotransferase</keyword>
<sequence length="355" mass="39132">MTTFNFCAGPAMLPTEVMQQAQRQLCDYNDLGVSVMELSHRSAEFTQVAEEAEQNLRDLMRIPDNYAVLFMHGGARGQFSAIPLNLLKTGGKALYIESGQWSVAAAKEAAKFGDVDVRDIRIGKGDIDLSLFGDTSGYDYVHYCPNETVDGVAIYDIPSCNSPLVADMSSCILGRDIDVSKFGLIYAGAQKNVGPAGLTLVIVRRDLIGQQHTATPAILNYQLAQDNDSMYNTPPTFAWYLAGEVFKWVKGLGGVAQMEQRNQSKAQALYQFIDDSSFYRNEVNPSFRSEMNVTFQLHDAELNQRFLAEAESQGLLALKGHRMVGGMRASIYNAMPMAGIAALIDFMDKFAQSHQ</sequence>
<dbReference type="InterPro" id="IPR015424">
    <property type="entry name" value="PyrdxlP-dep_Trfase"/>
</dbReference>
<evidence type="ECO:0000256" key="14">
    <source>
        <dbReference type="SAM" id="Coils"/>
    </source>
</evidence>
<keyword evidence="7 12" id="KW-0663">Pyridoxal phosphate</keyword>
<keyword evidence="8 12" id="KW-0664">Pyridoxine biosynthesis</keyword>
<dbReference type="GO" id="GO:0004648">
    <property type="term" value="F:O-phospho-L-serine:2-oxoglutarate aminotransferase activity"/>
    <property type="evidence" value="ECO:0007669"/>
    <property type="project" value="UniProtKB-UniRule"/>
</dbReference>
<dbReference type="PIRSF" id="PIRSF000525">
    <property type="entry name" value="SerC"/>
    <property type="match status" value="1"/>
</dbReference>
<comment type="similarity">
    <text evidence="3 12">Belongs to the class-V pyridoxal-phosphate-dependent aminotransferase family. SerC subfamily.</text>
</comment>
<evidence type="ECO:0000256" key="5">
    <source>
        <dbReference type="ARBA" id="ARBA00022605"/>
    </source>
</evidence>
<gene>
    <name evidence="12 16" type="primary">serC</name>
    <name evidence="16" type="ORF">HER31_06875</name>
</gene>
<feature type="binding site" evidence="12">
    <location>
        <position position="148"/>
    </location>
    <ligand>
        <name>pyridoxal 5'-phosphate</name>
        <dbReference type="ChEBI" id="CHEBI:597326"/>
    </ligand>
</feature>
<keyword evidence="12" id="KW-0963">Cytoplasm</keyword>
<feature type="modified residue" description="N6-(pyridoxal phosphate)lysine" evidence="12">
    <location>
        <position position="191"/>
    </location>
</feature>
<dbReference type="PANTHER" id="PTHR43247">
    <property type="entry name" value="PHOSPHOSERINE AMINOTRANSFERASE"/>
    <property type="match status" value="1"/>
</dbReference>
<comment type="cofactor">
    <cofactor evidence="12">
        <name>pyridoxal 5'-phosphate</name>
        <dbReference type="ChEBI" id="CHEBI:597326"/>
    </cofactor>
    <text evidence="12">Binds 1 pyridoxal phosphate per subunit.</text>
</comment>
<dbReference type="InterPro" id="IPR000192">
    <property type="entry name" value="Aminotrans_V_dom"/>
</dbReference>
<dbReference type="UniPathway" id="UPA00244">
    <property type="reaction ID" value="UER00311"/>
</dbReference>
<keyword evidence="5 12" id="KW-0028">Amino-acid biosynthesis</keyword>
<accession>A0A6H1UC48</accession>
<evidence type="ECO:0000259" key="15">
    <source>
        <dbReference type="Pfam" id="PF00266"/>
    </source>
</evidence>
<dbReference type="PANTHER" id="PTHR43247:SF1">
    <property type="entry name" value="PHOSPHOSERINE AMINOTRANSFERASE"/>
    <property type="match status" value="1"/>
</dbReference>
<comment type="caution">
    <text evidence="12">Lacks conserved residue(s) required for the propagation of feature annotation.</text>
</comment>
<dbReference type="GO" id="GO:0005737">
    <property type="term" value="C:cytoplasm"/>
    <property type="evidence" value="ECO:0007669"/>
    <property type="project" value="UniProtKB-SubCell"/>
</dbReference>
<dbReference type="GO" id="GO:0030170">
    <property type="term" value="F:pyridoxal phosphate binding"/>
    <property type="evidence" value="ECO:0007669"/>
    <property type="project" value="UniProtKB-UniRule"/>
</dbReference>
<keyword evidence="17" id="KW-1185">Reference proteome</keyword>
<feature type="binding site" evidence="12">
    <location>
        <position position="101"/>
    </location>
    <ligand>
        <name>pyridoxal 5'-phosphate</name>
        <dbReference type="ChEBI" id="CHEBI:597326"/>
    </ligand>
</feature>
<evidence type="ECO:0000313" key="17">
    <source>
        <dbReference type="Proteomes" id="UP000501602"/>
    </source>
</evidence>
<dbReference type="EC" id="2.6.1.52" evidence="12"/>
<dbReference type="GO" id="GO:0006564">
    <property type="term" value="P:L-serine biosynthetic process"/>
    <property type="evidence" value="ECO:0007669"/>
    <property type="project" value="UniProtKB-UniRule"/>
</dbReference>
<organism evidence="16 17">
    <name type="scientific">Ferrimonas lipolytica</name>
    <dbReference type="NCBI Taxonomy" id="2724191"/>
    <lineage>
        <taxon>Bacteria</taxon>
        <taxon>Pseudomonadati</taxon>
        <taxon>Pseudomonadota</taxon>
        <taxon>Gammaproteobacteria</taxon>
        <taxon>Alteromonadales</taxon>
        <taxon>Ferrimonadaceae</taxon>
        <taxon>Ferrimonas</taxon>
    </lineage>
</organism>
<dbReference type="InterPro" id="IPR015422">
    <property type="entry name" value="PyrdxlP-dep_Trfase_small"/>
</dbReference>
<dbReference type="NCBIfam" id="NF003764">
    <property type="entry name" value="PRK05355.1"/>
    <property type="match status" value="1"/>
</dbReference>
<dbReference type="Pfam" id="PF00266">
    <property type="entry name" value="Aminotran_5"/>
    <property type="match status" value="1"/>
</dbReference>
<evidence type="ECO:0000256" key="3">
    <source>
        <dbReference type="ARBA" id="ARBA00006904"/>
    </source>
</evidence>
<comment type="catalytic activity">
    <reaction evidence="10 12">
        <text>4-(phosphooxy)-L-threonine + 2-oxoglutarate = (R)-3-hydroxy-2-oxo-4-phosphooxybutanoate + L-glutamate</text>
        <dbReference type="Rhea" id="RHEA:16573"/>
        <dbReference type="ChEBI" id="CHEBI:16810"/>
        <dbReference type="ChEBI" id="CHEBI:29985"/>
        <dbReference type="ChEBI" id="CHEBI:58452"/>
        <dbReference type="ChEBI" id="CHEBI:58538"/>
        <dbReference type="EC" id="2.6.1.52"/>
    </reaction>
</comment>
<keyword evidence="14" id="KW-0175">Coiled coil</keyword>
<comment type="function">
    <text evidence="12">Catalyzes the reversible conversion of 3-phosphohydroxypyruvate to phosphoserine and of 3-hydroxy-2-oxo-4-phosphonooxybutanoate to phosphohydroxythreonine.</text>
</comment>
<comment type="catalytic activity">
    <reaction evidence="11 12 13">
        <text>O-phospho-L-serine + 2-oxoglutarate = 3-phosphooxypyruvate + L-glutamate</text>
        <dbReference type="Rhea" id="RHEA:14329"/>
        <dbReference type="ChEBI" id="CHEBI:16810"/>
        <dbReference type="ChEBI" id="CHEBI:18110"/>
        <dbReference type="ChEBI" id="CHEBI:29985"/>
        <dbReference type="ChEBI" id="CHEBI:57524"/>
        <dbReference type="EC" id="2.6.1.52"/>
    </reaction>
</comment>
<dbReference type="RefSeq" id="WP_168659876.1">
    <property type="nucleotide sequence ID" value="NZ_CP051180.1"/>
</dbReference>
<evidence type="ECO:0000256" key="2">
    <source>
        <dbReference type="ARBA" id="ARBA00005099"/>
    </source>
</evidence>
<dbReference type="Gene3D" id="3.90.1150.10">
    <property type="entry name" value="Aspartate Aminotransferase, domain 1"/>
    <property type="match status" value="1"/>
</dbReference>
<feature type="binding site" evidence="12">
    <location>
        <begin position="232"/>
        <end position="233"/>
    </location>
    <ligand>
        <name>pyridoxal 5'-phosphate</name>
        <dbReference type="ChEBI" id="CHEBI:597326"/>
    </ligand>
</feature>
<evidence type="ECO:0000256" key="8">
    <source>
        <dbReference type="ARBA" id="ARBA00023096"/>
    </source>
</evidence>
<evidence type="ECO:0000256" key="9">
    <source>
        <dbReference type="ARBA" id="ARBA00023299"/>
    </source>
</evidence>
<comment type="pathway">
    <text evidence="2 12 13">Amino-acid biosynthesis; L-serine biosynthesis; L-serine from 3-phospho-D-glycerate: step 2/3.</text>
</comment>
<dbReference type="Proteomes" id="UP000501602">
    <property type="component" value="Chromosome"/>
</dbReference>
<dbReference type="InterPro" id="IPR022278">
    <property type="entry name" value="Pser_aminoTfrase"/>
</dbReference>
<feature type="domain" description="Aminotransferase class V" evidence="15">
    <location>
        <begin position="4"/>
        <end position="343"/>
    </location>
</feature>
<dbReference type="UniPathway" id="UPA00135">
    <property type="reaction ID" value="UER00197"/>
</dbReference>
<dbReference type="NCBIfam" id="TIGR01364">
    <property type="entry name" value="serC_1"/>
    <property type="match status" value="1"/>
</dbReference>
<keyword evidence="6 12" id="KW-0808">Transferase</keyword>
<dbReference type="InterPro" id="IPR015421">
    <property type="entry name" value="PyrdxlP-dep_Trfase_major"/>
</dbReference>
<dbReference type="GO" id="GO:0008615">
    <property type="term" value="P:pyridoxine biosynthetic process"/>
    <property type="evidence" value="ECO:0007669"/>
    <property type="project" value="UniProtKB-UniRule"/>
</dbReference>
<protein>
    <recommendedName>
        <fullName evidence="12">Phosphoserine aminotransferase</fullName>
        <ecNumber evidence="12">2.6.1.52</ecNumber>
    </recommendedName>
    <alternativeName>
        <fullName evidence="12">Phosphohydroxythreonine aminotransferase</fullName>
        <shortName evidence="12">PSAT</shortName>
    </alternativeName>
</protein>
<evidence type="ECO:0000256" key="10">
    <source>
        <dbReference type="ARBA" id="ARBA00047630"/>
    </source>
</evidence>
<evidence type="ECO:0000256" key="12">
    <source>
        <dbReference type="HAMAP-Rule" id="MF_00160"/>
    </source>
</evidence>
<dbReference type="KEGG" id="fes:HER31_06875"/>
<comment type="pathway">
    <text evidence="1 12">Cofactor biosynthesis; pyridoxine 5'-phosphate biosynthesis; pyridoxine 5'-phosphate from D-erythrose 4-phosphate: step 3/5.</text>
</comment>
<evidence type="ECO:0000256" key="11">
    <source>
        <dbReference type="ARBA" id="ARBA00049007"/>
    </source>
</evidence>
<evidence type="ECO:0000256" key="13">
    <source>
        <dbReference type="RuleBase" id="RU004505"/>
    </source>
</evidence>
<dbReference type="PROSITE" id="PS00595">
    <property type="entry name" value="AA_TRANSFER_CLASS_5"/>
    <property type="match status" value="1"/>
</dbReference>
<feature type="binding site" evidence="12">
    <location>
        <begin position="75"/>
        <end position="76"/>
    </location>
    <ligand>
        <name>pyridoxal 5'-phosphate</name>
        <dbReference type="ChEBI" id="CHEBI:597326"/>
    </ligand>
</feature>
<comment type="subunit">
    <text evidence="12">Homodimer.</text>
</comment>
<reference evidence="16 17" key="1">
    <citation type="submission" date="2020-04" db="EMBL/GenBank/DDBJ databases">
        <title>Ferrimonas sp. S7 isolated from sea water.</title>
        <authorList>
            <person name="Bae S.S."/>
            <person name="Baek K."/>
        </authorList>
    </citation>
    <scope>NUCLEOTIDE SEQUENCE [LARGE SCALE GENOMIC DNA]</scope>
    <source>
        <strain evidence="16 17">S7</strain>
    </source>
</reference>
<proteinExistence type="inferred from homology"/>
<evidence type="ECO:0000256" key="1">
    <source>
        <dbReference type="ARBA" id="ARBA00004915"/>
    </source>
</evidence>
<dbReference type="InterPro" id="IPR020578">
    <property type="entry name" value="Aminotrans_V_PyrdxlP_BS"/>
</dbReference>
<comment type="subcellular location">
    <subcellularLocation>
        <location evidence="12">Cytoplasm</location>
    </subcellularLocation>
</comment>
<dbReference type="AlphaFoldDB" id="A0A6H1UC48"/>
<feature type="binding site" evidence="12">
    <location>
        <position position="41"/>
    </location>
    <ligand>
        <name>L-glutamate</name>
        <dbReference type="ChEBI" id="CHEBI:29985"/>
    </ligand>
</feature>
<name>A0A6H1UC48_9GAMM</name>
<dbReference type="SUPFAM" id="SSF53383">
    <property type="entry name" value="PLP-dependent transferases"/>
    <property type="match status" value="1"/>
</dbReference>
<evidence type="ECO:0000256" key="6">
    <source>
        <dbReference type="ARBA" id="ARBA00022679"/>
    </source>
</evidence>
<dbReference type="Gene3D" id="3.40.640.10">
    <property type="entry name" value="Type I PLP-dependent aspartate aminotransferase-like (Major domain)"/>
    <property type="match status" value="1"/>
</dbReference>
<evidence type="ECO:0000256" key="7">
    <source>
        <dbReference type="ARBA" id="ARBA00022898"/>
    </source>
</evidence>
<dbReference type="HAMAP" id="MF_00160">
    <property type="entry name" value="SerC_aminotrans_5"/>
    <property type="match status" value="1"/>
</dbReference>